<dbReference type="NCBIfam" id="TIGR02653">
    <property type="entry name" value="Lon_rel_chp"/>
    <property type="match status" value="1"/>
</dbReference>
<feature type="domain" description="Lon proteolytic" evidence="3">
    <location>
        <begin position="593"/>
        <end position="751"/>
    </location>
</feature>
<dbReference type="PANTHER" id="PTHR10046">
    <property type="entry name" value="ATP DEPENDENT LON PROTEASE FAMILY MEMBER"/>
    <property type="match status" value="1"/>
</dbReference>
<feature type="region of interest" description="Disordered" evidence="2">
    <location>
        <begin position="1"/>
        <end position="23"/>
    </location>
</feature>
<dbReference type="SUPFAM" id="SSF54211">
    <property type="entry name" value="Ribosomal protein S5 domain 2-like"/>
    <property type="match status" value="1"/>
</dbReference>
<evidence type="ECO:0000259" key="4">
    <source>
        <dbReference type="Pfam" id="PF20442"/>
    </source>
</evidence>
<dbReference type="InterPro" id="IPR046838">
    <property type="entry name" value="BrxL_N"/>
</dbReference>
<sequence>MPHDEMSATEGEYIGKEKPEQPATSVTHITNNVLIQQMDVYPGGEPGADERRVYDNSAEPGLISGYPFAGAASAADELAQHASLDLDARLNRYFKGKVVRKDLTKQLKEGANVPVYVLEYLLGMYCASDDDEVVREGLENVKKILAENYVRPDEAEKVKSLIRERGSFKVIDKVGVKLNQKKDVYEAQLSNLGIKDAVIPANIVKQNEKLLTGGIWCIITLNYFYEEGQKISPFSIFTLKPIQMPSMDMEELFAARAHFNTDQWLDVLIRSIGMEPTNLQQRVKWHLLTRMIPFVENNYNVCELGPRGTGKSHVYKECSPNSLLVSGGQTTVANLFYNMSSRQVGLVGMWDVVAFDEVAGITFKDKDGVQIMKDYMASGSFSRGRDSIEAKASMVFVGNINQSVETLVKTSHLLAPFPEAMIDTAFFDRFHAYIPGWDIPKMRPEFFTNSYGLITDYLAEYMREMRKRSFSDAIDRYFKLGNNLNQRDVIAVRRTVSGLLKLLHPHGVFDKEDVRRCLTYALELRRRIKEQLKKLGGMEFFDVHFSYLDNQTLEEFFVNVPEQGGSQLIPEGLGKPGVVHMVTKGGAGQLGLYRFETQMTPGNGKHSTSGLGSNTPAKEAIRVGFDYFKGNLNRISATAKFSEHEYHLHVVELHNSGPSTKTSLAALVAFCSILMGKPVQEQMVVLGDMTLGGVVNPVEDLAGSLQLAMDSGGKRVLLPMASASDIPTVPAEIFSKFQISFYADPVDAVYKALGVQ</sequence>
<keyword evidence="1 5" id="KW-0645">Protease</keyword>
<dbReference type="Pfam" id="PF13337">
    <property type="entry name" value="BrxL_ATPase"/>
    <property type="match status" value="1"/>
</dbReference>
<dbReference type="InterPro" id="IPR027417">
    <property type="entry name" value="P-loop_NTPase"/>
</dbReference>
<evidence type="ECO:0000313" key="6">
    <source>
        <dbReference type="Proteomes" id="UP001213721"/>
    </source>
</evidence>
<dbReference type="InterPro" id="IPR008269">
    <property type="entry name" value="Lon_proteolytic"/>
</dbReference>
<evidence type="ECO:0000313" key="5">
    <source>
        <dbReference type="EMBL" id="WED74870.1"/>
    </source>
</evidence>
<proteinExistence type="predicted"/>
<accession>A0AAX3NMN1</accession>
<dbReference type="GO" id="GO:0004176">
    <property type="term" value="F:ATP-dependent peptidase activity"/>
    <property type="evidence" value="ECO:0007669"/>
    <property type="project" value="InterPro"/>
</dbReference>
<dbReference type="RefSeq" id="WP_081100792.1">
    <property type="nucleotide sequence ID" value="NZ_CP118988.1"/>
</dbReference>
<organism evidence="5 6">
    <name type="scientific">Aeromonas allosaccharophila</name>
    <dbReference type="NCBI Taxonomy" id="656"/>
    <lineage>
        <taxon>Bacteria</taxon>
        <taxon>Pseudomonadati</taxon>
        <taxon>Pseudomonadota</taxon>
        <taxon>Gammaproteobacteria</taxon>
        <taxon>Aeromonadales</taxon>
        <taxon>Aeromonadaceae</taxon>
        <taxon>Aeromonas</taxon>
    </lineage>
</organism>
<dbReference type="Proteomes" id="UP001213721">
    <property type="component" value="Chromosome"/>
</dbReference>
<protein>
    <submittedName>
        <fullName evidence="5">Protease Lon-related BREX system protein BrxL</fullName>
    </submittedName>
</protein>
<dbReference type="Pfam" id="PF20442">
    <property type="entry name" value="BrxL_N"/>
    <property type="match status" value="1"/>
</dbReference>
<dbReference type="Gene3D" id="3.30.230.10">
    <property type="match status" value="1"/>
</dbReference>
<dbReference type="GO" id="GO:0005524">
    <property type="term" value="F:ATP binding"/>
    <property type="evidence" value="ECO:0007669"/>
    <property type="project" value="InterPro"/>
</dbReference>
<feature type="domain" description="BREX system Lon protease-like BrxL N-terminal" evidence="4">
    <location>
        <begin position="93"/>
        <end position="223"/>
    </location>
</feature>
<dbReference type="InterPro" id="IPR027065">
    <property type="entry name" value="Lon_Prtase"/>
</dbReference>
<dbReference type="InterPro" id="IPR014061">
    <property type="entry name" value="BrxL-like"/>
</dbReference>
<dbReference type="NCBIfam" id="TIGR02688">
    <property type="entry name" value="BREX system Lon protease-like protein BrxL"/>
    <property type="match status" value="1"/>
</dbReference>
<evidence type="ECO:0000259" key="3">
    <source>
        <dbReference type="Pfam" id="PF05362"/>
    </source>
</evidence>
<evidence type="ECO:0000256" key="2">
    <source>
        <dbReference type="SAM" id="MobiDB-lite"/>
    </source>
</evidence>
<keyword evidence="1 5" id="KW-0378">Hydrolase</keyword>
<dbReference type="InterPro" id="IPR013473">
    <property type="entry name" value="BrxL"/>
</dbReference>
<dbReference type="Pfam" id="PF05362">
    <property type="entry name" value="Lon_C"/>
    <property type="match status" value="1"/>
</dbReference>
<dbReference type="AlphaFoldDB" id="A0AAX3NMN1"/>
<dbReference type="EMBL" id="CP118988">
    <property type="protein sequence ID" value="WED74870.1"/>
    <property type="molecule type" value="Genomic_DNA"/>
</dbReference>
<dbReference type="GO" id="GO:0006508">
    <property type="term" value="P:proteolysis"/>
    <property type="evidence" value="ECO:0007669"/>
    <property type="project" value="UniProtKB-KW"/>
</dbReference>
<name>A0AAX3NMN1_9GAMM</name>
<dbReference type="GO" id="GO:0004252">
    <property type="term" value="F:serine-type endopeptidase activity"/>
    <property type="evidence" value="ECO:0007669"/>
    <property type="project" value="InterPro"/>
</dbReference>
<dbReference type="InterPro" id="IPR020568">
    <property type="entry name" value="Ribosomal_Su5_D2-typ_SF"/>
</dbReference>
<reference evidence="5" key="1">
    <citation type="submission" date="2023-02" db="EMBL/GenBank/DDBJ databases">
        <title>The sequence of Aeromonas allosaccharophila K520.</title>
        <authorList>
            <person name="Luo X."/>
        </authorList>
    </citation>
    <scope>NUCLEOTIDE SEQUENCE</scope>
    <source>
        <strain evidence="5">K520</strain>
    </source>
</reference>
<dbReference type="SUPFAM" id="SSF52540">
    <property type="entry name" value="P-loop containing nucleoside triphosphate hydrolases"/>
    <property type="match status" value="1"/>
</dbReference>
<gene>
    <name evidence="5" type="primary">brxL</name>
    <name evidence="5" type="ORF">PYU98_12935</name>
</gene>
<dbReference type="InterPro" id="IPR014721">
    <property type="entry name" value="Ribsml_uS5_D2-typ_fold_subgr"/>
</dbReference>
<evidence type="ECO:0000256" key="1">
    <source>
        <dbReference type="ARBA" id="ARBA00022670"/>
    </source>
</evidence>
<dbReference type="GO" id="GO:0030163">
    <property type="term" value="P:protein catabolic process"/>
    <property type="evidence" value="ECO:0007669"/>
    <property type="project" value="InterPro"/>
</dbReference>